<feature type="site" description="Positions MEP for the nucleophilic attack" evidence="11">
    <location>
        <position position="159"/>
    </location>
</feature>
<dbReference type="NCBIfam" id="NF006899">
    <property type="entry name" value="PRK09382.1"/>
    <property type="match status" value="1"/>
</dbReference>
<dbReference type="Gene3D" id="3.30.1330.50">
    <property type="entry name" value="2-C-methyl-D-erythritol 2,4-cyclodiphosphate synthase"/>
    <property type="match status" value="1"/>
</dbReference>
<dbReference type="Proteomes" id="UP001595190">
    <property type="component" value="Unassembled WGS sequence"/>
</dbReference>
<keyword evidence="7 11" id="KW-0479">Metal-binding</keyword>
<gene>
    <name evidence="11" type="primary">ispDF</name>
    <name evidence="13" type="ORF">ACETRX_06180</name>
</gene>
<comment type="similarity">
    <text evidence="4">Belongs to the IspF family.</text>
</comment>
<feature type="binding site" evidence="11">
    <location>
        <position position="248"/>
    </location>
    <ligand>
        <name>a divalent metal cation</name>
        <dbReference type="ChEBI" id="CHEBI:60240"/>
    </ligand>
</feature>
<keyword evidence="5 11" id="KW-0808">Transferase</keyword>
<dbReference type="NCBIfam" id="TIGR00453">
    <property type="entry name" value="ispD"/>
    <property type="match status" value="1"/>
</dbReference>
<dbReference type="EC" id="4.6.1.12" evidence="11"/>
<dbReference type="Gene3D" id="3.90.550.10">
    <property type="entry name" value="Spore Coat Polysaccharide Biosynthesis Protein SpsA, Chain A"/>
    <property type="match status" value="1"/>
</dbReference>
<reference evidence="13 14" key="1">
    <citation type="submission" date="2024-09" db="EMBL/GenBank/DDBJ databases">
        <title>Description of Labrys sedimenti sp. nov., isolated from a diclofenac-degrading enrichment culture, and genome-based reclassification of Labrys portucalensis as a later heterotypic synonym of Labrys neptuniae.</title>
        <authorList>
            <person name="Tancsics A."/>
            <person name="Csepanyi A."/>
        </authorList>
    </citation>
    <scope>NUCLEOTIDE SEQUENCE [LARGE SCALE GENOMIC DNA]</scope>
    <source>
        <strain evidence="13 14">LMG 23412</strain>
    </source>
</reference>
<dbReference type="PANTHER" id="PTHR43181:SF1">
    <property type="entry name" value="2-C-METHYL-D-ERYTHRITOL 2,4-CYCLODIPHOSPHATE SYNTHASE, CHLOROPLASTIC"/>
    <property type="match status" value="1"/>
</dbReference>
<name>A0ABV6ZAK4_9HYPH</name>
<comment type="function">
    <text evidence="11">Bifunctional enzyme that catalyzes the formation of 4-diphosphocytidyl-2-C-methyl-D-erythritol from CTP and 2-C-methyl-D-erythritol 4-phosphate (MEP) (IspD), and catalyzes the conversion of 4-diphosphocytidyl-2-C-methyl-D-erythritol 2-phosphate (CDP-ME2P) to 2-C-methyl-D-erythritol 2,4-cyclodiphosphate (ME-CPP) with a corresponding release of cytidine 5-monophosphate (CMP) (IspF).</text>
</comment>
<keyword evidence="9 11" id="KW-0456">Lyase</keyword>
<dbReference type="InterPro" id="IPR020555">
    <property type="entry name" value="MECDP_synthase_CS"/>
</dbReference>
<feature type="binding site" evidence="11">
    <location>
        <position position="280"/>
    </location>
    <ligand>
        <name>a divalent metal cation</name>
        <dbReference type="ChEBI" id="CHEBI:60240"/>
    </ligand>
</feature>
<evidence type="ECO:0000256" key="2">
    <source>
        <dbReference type="ARBA" id="ARBA00001968"/>
    </source>
</evidence>
<feature type="site" description="Transition state stabilizer" evidence="11">
    <location>
        <position position="21"/>
    </location>
</feature>
<dbReference type="HAMAP" id="MF_00107">
    <property type="entry name" value="IspF"/>
    <property type="match status" value="1"/>
</dbReference>
<keyword evidence="8 11" id="KW-0414">Isoprene biosynthesis</keyword>
<evidence type="ECO:0000256" key="1">
    <source>
        <dbReference type="ARBA" id="ARBA00000200"/>
    </source>
</evidence>
<feature type="binding site" evidence="11">
    <location>
        <begin position="272"/>
        <end position="273"/>
    </location>
    <ligand>
        <name>4-CDP-2-C-methyl-D-erythritol 2-phosphate</name>
        <dbReference type="ChEBI" id="CHEBI:57919"/>
    </ligand>
</feature>
<comment type="pathway">
    <text evidence="3 11">Isoprenoid biosynthesis; isopentenyl diphosphate biosynthesis via DXP pathway; isopentenyl diphosphate from 1-deoxy-D-xylulose 5-phosphate: step 4/6.</text>
</comment>
<dbReference type="GO" id="GO:0008685">
    <property type="term" value="F:2-C-methyl-D-erythritol 2,4-cyclodiphosphate synthase activity"/>
    <property type="evidence" value="ECO:0007669"/>
    <property type="project" value="UniProtKB-EC"/>
</dbReference>
<comment type="similarity">
    <text evidence="11">In the N-terminal section; belongs to the IspD/TarI cytidylyltransferase family. IspD subfamily.</text>
</comment>
<evidence type="ECO:0000256" key="6">
    <source>
        <dbReference type="ARBA" id="ARBA00022695"/>
    </source>
</evidence>
<feature type="binding site" evidence="11">
    <location>
        <position position="377"/>
    </location>
    <ligand>
        <name>4-CDP-2-C-methyl-D-erythritol 2-phosphate</name>
        <dbReference type="ChEBI" id="CHEBI:57919"/>
    </ligand>
</feature>
<comment type="cofactor">
    <cofactor evidence="2 11">
        <name>a divalent metal cation</name>
        <dbReference type="ChEBI" id="CHEBI:60240"/>
    </cofactor>
</comment>
<dbReference type="NCBIfam" id="TIGR00151">
    <property type="entry name" value="ispF"/>
    <property type="match status" value="1"/>
</dbReference>
<comment type="catalytic activity">
    <reaction evidence="11">
        <text>2-C-methyl-D-erythritol 4-phosphate + CTP + H(+) = 4-CDP-2-C-methyl-D-erythritol + diphosphate</text>
        <dbReference type="Rhea" id="RHEA:13429"/>
        <dbReference type="ChEBI" id="CHEBI:15378"/>
        <dbReference type="ChEBI" id="CHEBI:33019"/>
        <dbReference type="ChEBI" id="CHEBI:37563"/>
        <dbReference type="ChEBI" id="CHEBI:57823"/>
        <dbReference type="ChEBI" id="CHEBI:58262"/>
        <dbReference type="EC" id="2.7.7.60"/>
    </reaction>
</comment>
<dbReference type="SUPFAM" id="SSF53448">
    <property type="entry name" value="Nucleotide-diphospho-sugar transferases"/>
    <property type="match status" value="1"/>
</dbReference>
<feature type="site" description="Transition state stabilizer" evidence="11">
    <location>
        <position position="371"/>
    </location>
</feature>
<evidence type="ECO:0000256" key="3">
    <source>
        <dbReference type="ARBA" id="ARBA00004709"/>
    </source>
</evidence>
<evidence type="ECO:0000256" key="7">
    <source>
        <dbReference type="ARBA" id="ARBA00022723"/>
    </source>
</evidence>
<dbReference type="Pfam" id="PF02542">
    <property type="entry name" value="YgbB"/>
    <property type="match status" value="1"/>
</dbReference>
<comment type="similarity">
    <text evidence="11">In the C-terminal section; belongs to the IspF family.</text>
</comment>
<organism evidence="13 14">
    <name type="scientific">Labrys neptuniae</name>
    <dbReference type="NCBI Taxonomy" id="376174"/>
    <lineage>
        <taxon>Bacteria</taxon>
        <taxon>Pseudomonadati</taxon>
        <taxon>Pseudomonadota</taxon>
        <taxon>Alphaproteobacteria</taxon>
        <taxon>Hyphomicrobiales</taxon>
        <taxon>Xanthobacteraceae</taxon>
        <taxon>Labrys</taxon>
    </lineage>
</organism>
<feature type="region of interest" description="2-C-methyl-D-erythritol 2,4-cyclodiphosphate synthase" evidence="11">
    <location>
        <begin position="240"/>
        <end position="397"/>
    </location>
</feature>
<feature type="domain" description="2-C-methyl-D-erythritol 2,4-cyclodiphosphate synthase" evidence="12">
    <location>
        <begin position="239"/>
        <end position="392"/>
    </location>
</feature>
<dbReference type="CDD" id="cd00554">
    <property type="entry name" value="MECDP_synthase"/>
    <property type="match status" value="1"/>
</dbReference>
<feature type="binding site" evidence="11">
    <location>
        <begin position="294"/>
        <end position="296"/>
    </location>
    <ligand>
        <name>4-CDP-2-C-methyl-D-erythritol 2-phosphate</name>
        <dbReference type="ChEBI" id="CHEBI:57919"/>
    </ligand>
</feature>
<dbReference type="PROSITE" id="PS01350">
    <property type="entry name" value="ISPF"/>
    <property type="match status" value="1"/>
</dbReference>
<evidence type="ECO:0000313" key="13">
    <source>
        <dbReference type="EMBL" id="MFC2249193.1"/>
    </source>
</evidence>
<dbReference type="EC" id="2.7.7.60" evidence="11"/>
<dbReference type="PANTHER" id="PTHR43181">
    <property type="entry name" value="2-C-METHYL-D-ERYTHRITOL 2,4-CYCLODIPHOSPHATE SYNTHASE, CHLOROPLASTIC"/>
    <property type="match status" value="1"/>
</dbReference>
<feature type="region of interest" description="2-C-methyl-D-erythritol 4-phosphate cytidylyltransferase" evidence="11">
    <location>
        <begin position="1"/>
        <end position="239"/>
    </location>
</feature>
<feature type="site" description="Positions MEP for the nucleophilic attack" evidence="11">
    <location>
        <position position="216"/>
    </location>
</feature>
<dbReference type="InterPro" id="IPR036571">
    <property type="entry name" value="MECDP_synthase_sf"/>
</dbReference>
<comment type="caution">
    <text evidence="13">The sequence shown here is derived from an EMBL/GenBank/DDBJ whole genome shotgun (WGS) entry which is preliminary data.</text>
</comment>
<evidence type="ECO:0000256" key="5">
    <source>
        <dbReference type="ARBA" id="ARBA00022679"/>
    </source>
</evidence>
<evidence type="ECO:0000256" key="10">
    <source>
        <dbReference type="ARBA" id="ARBA00023268"/>
    </source>
</evidence>
<feature type="binding site" evidence="11">
    <location>
        <begin position="370"/>
        <end position="373"/>
    </location>
    <ligand>
        <name>4-CDP-2-C-methyl-D-erythritol 2-phosphate</name>
        <dbReference type="ChEBI" id="CHEBI:57919"/>
    </ligand>
</feature>
<feature type="binding site" evidence="11">
    <location>
        <begin position="246"/>
        <end position="248"/>
    </location>
    <ligand>
        <name>4-CDP-2-C-methyl-D-erythritol 2-phosphate</name>
        <dbReference type="ChEBI" id="CHEBI:57919"/>
    </ligand>
</feature>
<dbReference type="HAMAP" id="MF_00108">
    <property type="entry name" value="IspD"/>
    <property type="match status" value="1"/>
</dbReference>
<dbReference type="InterPro" id="IPR029044">
    <property type="entry name" value="Nucleotide-diphossugar_trans"/>
</dbReference>
<feature type="binding site" evidence="11">
    <location>
        <position position="380"/>
    </location>
    <ligand>
        <name>4-CDP-2-C-methyl-D-erythritol 2-phosphate</name>
        <dbReference type="ChEBI" id="CHEBI:57919"/>
    </ligand>
</feature>
<dbReference type="HAMAP" id="MF_01520">
    <property type="entry name" value="IspDF"/>
    <property type="match status" value="1"/>
</dbReference>
<dbReference type="RefSeq" id="WP_394309222.1">
    <property type="nucleotide sequence ID" value="NZ_JBHGPK010000001.1"/>
</dbReference>
<feature type="site" description="Transition state stabilizer" evidence="11">
    <location>
        <position position="28"/>
    </location>
</feature>
<comment type="pathway">
    <text evidence="11">Isoprenoid biosynthesis; isopentenyl diphosphate biosynthesis via DXP pathway; isopentenyl diphosphate from 1-deoxy-D-xylulose 5-phosphate: step 2/6.</text>
</comment>
<dbReference type="InterPro" id="IPR026596">
    <property type="entry name" value="IspD/F"/>
</dbReference>
<dbReference type="SUPFAM" id="SSF69765">
    <property type="entry name" value="IpsF-like"/>
    <property type="match status" value="1"/>
</dbReference>
<feature type="site" description="Transition state stabilizer" evidence="11">
    <location>
        <position position="272"/>
    </location>
</feature>
<dbReference type="GO" id="GO:0050518">
    <property type="term" value="F:2-C-methyl-D-erythritol 4-phosphate cytidylyltransferase activity"/>
    <property type="evidence" value="ECO:0007669"/>
    <property type="project" value="UniProtKB-EC"/>
</dbReference>
<dbReference type="CDD" id="cd02516">
    <property type="entry name" value="CDP-ME_synthetase"/>
    <property type="match status" value="1"/>
</dbReference>
<comment type="caution">
    <text evidence="11">Lacks conserved residue(s) required for the propagation of feature annotation.</text>
</comment>
<keyword evidence="10 11" id="KW-0511">Multifunctional enzyme</keyword>
<comment type="catalytic activity">
    <reaction evidence="1 11">
        <text>4-CDP-2-C-methyl-D-erythritol 2-phosphate = 2-C-methyl-D-erythritol 2,4-cyclic diphosphate + CMP</text>
        <dbReference type="Rhea" id="RHEA:23864"/>
        <dbReference type="ChEBI" id="CHEBI:57919"/>
        <dbReference type="ChEBI" id="CHEBI:58483"/>
        <dbReference type="ChEBI" id="CHEBI:60377"/>
        <dbReference type="EC" id="4.6.1.12"/>
    </reaction>
</comment>
<protein>
    <recommendedName>
        <fullName evidence="11">Bifunctional enzyme IspD/IspF</fullName>
    </recommendedName>
    <domain>
        <recommendedName>
            <fullName evidence="11">2-C-methyl-D-erythritol 4-phosphate cytidylyltransferase</fullName>
            <ecNumber evidence="11">2.7.7.60</ecNumber>
        </recommendedName>
        <alternativeName>
            <fullName evidence="11">4-diphosphocytidyl-2C-methyl-D-erythritol synthase</fullName>
        </alternativeName>
        <alternativeName>
            <fullName evidence="11">MEP cytidylyltransferase</fullName>
            <shortName evidence="11">MCT</shortName>
        </alternativeName>
    </domain>
    <domain>
        <recommendedName>
            <fullName evidence="11">2-C-methyl-D-erythritol 2,4-cyclodiphosphate synthase</fullName>
            <shortName evidence="11">MECDP-synthase</shortName>
            <shortName evidence="11">MECPP-synthase</shortName>
            <shortName evidence="11">MECPS</shortName>
            <ecNumber evidence="11">4.6.1.12</ecNumber>
        </recommendedName>
    </domain>
</protein>
<evidence type="ECO:0000313" key="14">
    <source>
        <dbReference type="Proteomes" id="UP001595190"/>
    </source>
</evidence>
<dbReference type="EMBL" id="JBHGPK010000001">
    <property type="protein sequence ID" value="MFC2249193.1"/>
    <property type="molecule type" value="Genomic_DNA"/>
</dbReference>
<evidence type="ECO:0000256" key="4">
    <source>
        <dbReference type="ARBA" id="ARBA00008480"/>
    </source>
</evidence>
<evidence type="ECO:0000259" key="12">
    <source>
        <dbReference type="Pfam" id="PF02542"/>
    </source>
</evidence>
<dbReference type="InterPro" id="IPR003526">
    <property type="entry name" value="MECDP_synthase"/>
</dbReference>
<dbReference type="InterPro" id="IPR001228">
    <property type="entry name" value="IspD"/>
</dbReference>
<accession>A0ABV6ZAK4</accession>
<evidence type="ECO:0000256" key="11">
    <source>
        <dbReference type="HAMAP-Rule" id="MF_01520"/>
    </source>
</evidence>
<keyword evidence="6 11" id="KW-0548">Nucleotidyltransferase</keyword>
<evidence type="ECO:0000256" key="8">
    <source>
        <dbReference type="ARBA" id="ARBA00023229"/>
    </source>
</evidence>
<evidence type="ECO:0000256" key="9">
    <source>
        <dbReference type="ARBA" id="ARBA00023239"/>
    </source>
</evidence>
<proteinExistence type="inferred from homology"/>
<dbReference type="Pfam" id="PF01128">
    <property type="entry name" value="IspD"/>
    <property type="match status" value="1"/>
</dbReference>
<dbReference type="InterPro" id="IPR034683">
    <property type="entry name" value="IspD/TarI"/>
</dbReference>
<sequence length="397" mass="41220">MKAPAKLRVAALIVAAGRGSRVGGAVPKQYRLLGGQSVLARTLALFEQHPAIDSIVTVIGAGDEDLFAACSAGISKQAGSVPGGSTRQTSCLAGLKALIGDRPDIVLLHDAARPFASPALIDRAIEAARAHGAAVPGLAVTDTIKQIDMDGRVKATPERNLLRAVQTPQAFGFDLILSSHLAAAEAGIETLTDDGAVAEWAGHPLHIFEGEATNMKLTTESDFQRAEQAANDLAALGDIRTGTGFDVHAFDEGDHVWLNGVKIPHERALKGHSDADVGLHALTDAILGAIGDGDIGSHFPPSDPQWKGASSDRFLAHAVGLVRARGGAIAHLDVTLLCEAPKVGPHRDAMRARIAEIAGIAVDRVGVKATTTEGLGFTGRREGIAAMASATVRLPWS</sequence>
<feature type="binding site" evidence="11">
    <location>
        <position position="246"/>
    </location>
    <ligand>
        <name>a divalent metal cation</name>
        <dbReference type="ChEBI" id="CHEBI:60240"/>
    </ligand>
</feature>